<dbReference type="GO" id="GO:0046464">
    <property type="term" value="P:acylglycerol catabolic process"/>
    <property type="evidence" value="ECO:0007669"/>
    <property type="project" value="TreeGrafter"/>
</dbReference>
<dbReference type="GO" id="GO:0047372">
    <property type="term" value="F:monoacylglycerol lipase activity"/>
    <property type="evidence" value="ECO:0007669"/>
    <property type="project" value="TreeGrafter"/>
</dbReference>
<gene>
    <name evidence="2" type="ORF">GRI43_03140</name>
</gene>
<dbReference type="AlphaFoldDB" id="A0A6I4UXQ5"/>
<dbReference type="EMBL" id="WTYP01000001">
    <property type="protein sequence ID" value="MXP46388.1"/>
    <property type="molecule type" value="Genomic_DNA"/>
</dbReference>
<accession>A0A6I4UXQ5</accession>
<dbReference type="InterPro" id="IPR050266">
    <property type="entry name" value="AB_hydrolase_sf"/>
</dbReference>
<keyword evidence="3" id="KW-1185">Reference proteome</keyword>
<dbReference type="Gene3D" id="3.40.50.1820">
    <property type="entry name" value="alpha/beta hydrolase"/>
    <property type="match status" value="1"/>
</dbReference>
<dbReference type="GO" id="GO:0016020">
    <property type="term" value="C:membrane"/>
    <property type="evidence" value="ECO:0007669"/>
    <property type="project" value="TreeGrafter"/>
</dbReference>
<dbReference type="InterPro" id="IPR000073">
    <property type="entry name" value="AB_hydrolase_1"/>
</dbReference>
<proteinExistence type="predicted"/>
<sequence length="296" mass="33179">MGGCAVTLEATITLSIDQWRQSAKHFEFEGLKIAYWTAGKGKPLLMVHGFPTASWDWAPVWDRLSRSHMLIAADMIGFGLSDKPQSGYSIHRQTDMQLALLKHIGVDQFDAVVHDYGVSVGQEMLARQQEQSGAEGLGRMVFLNGGIFPDQHRARPIQKLGVSPLGFLVSRLLKREGFGKSFSAVFGPDTKPSEQELDEFWSLIAEQDGNRIFHKLLHYIGDRQEHKTRWITALENAEKRVGLINGAKDPVSGEHAFNRWVECVPEAHAYLLPQIGHYPQVEAPDRVAALILEWLS</sequence>
<evidence type="ECO:0000313" key="3">
    <source>
        <dbReference type="Proteomes" id="UP000471435"/>
    </source>
</evidence>
<evidence type="ECO:0000313" key="2">
    <source>
        <dbReference type="EMBL" id="MXP46388.1"/>
    </source>
</evidence>
<dbReference type="Pfam" id="PF12697">
    <property type="entry name" value="Abhydrolase_6"/>
    <property type="match status" value="1"/>
</dbReference>
<reference evidence="2 3" key="1">
    <citation type="submission" date="2019-12" db="EMBL/GenBank/DDBJ databases">
        <title>Genomic-based taxomic classification of the family Erythrobacteraceae.</title>
        <authorList>
            <person name="Xu L."/>
        </authorList>
    </citation>
    <scope>NUCLEOTIDE SEQUENCE [LARGE SCALE GENOMIC DNA]</scope>
    <source>
        <strain evidence="2 3">SW-109</strain>
    </source>
</reference>
<evidence type="ECO:0000259" key="1">
    <source>
        <dbReference type="Pfam" id="PF12697"/>
    </source>
</evidence>
<comment type="caution">
    <text evidence="2">The sequence shown here is derived from an EMBL/GenBank/DDBJ whole genome shotgun (WGS) entry which is preliminary data.</text>
</comment>
<protein>
    <submittedName>
        <fullName evidence="2">Alpha/beta fold hydrolase</fullName>
    </submittedName>
</protein>
<keyword evidence="2" id="KW-0378">Hydrolase</keyword>
<dbReference type="PANTHER" id="PTHR43798">
    <property type="entry name" value="MONOACYLGLYCEROL LIPASE"/>
    <property type="match status" value="1"/>
</dbReference>
<feature type="domain" description="AB hydrolase-1" evidence="1">
    <location>
        <begin position="44"/>
        <end position="289"/>
    </location>
</feature>
<dbReference type="SUPFAM" id="SSF53474">
    <property type="entry name" value="alpha/beta-Hydrolases"/>
    <property type="match status" value="1"/>
</dbReference>
<dbReference type="RefSeq" id="WP_160729625.1">
    <property type="nucleotide sequence ID" value="NZ_WTYP01000001.1"/>
</dbReference>
<dbReference type="InterPro" id="IPR029058">
    <property type="entry name" value="AB_hydrolase_fold"/>
</dbReference>
<organism evidence="2 3">
    <name type="scientific">Pontixanthobacter luteolus</name>
    <dbReference type="NCBI Taxonomy" id="295089"/>
    <lineage>
        <taxon>Bacteria</taxon>
        <taxon>Pseudomonadati</taxon>
        <taxon>Pseudomonadota</taxon>
        <taxon>Alphaproteobacteria</taxon>
        <taxon>Sphingomonadales</taxon>
        <taxon>Erythrobacteraceae</taxon>
        <taxon>Pontixanthobacter</taxon>
    </lineage>
</organism>
<name>A0A6I4UXQ5_9SPHN</name>
<dbReference type="Proteomes" id="UP000471435">
    <property type="component" value="Unassembled WGS sequence"/>
</dbReference>
<dbReference type="OrthoDB" id="9812774at2"/>
<dbReference type="PANTHER" id="PTHR43798:SF33">
    <property type="entry name" value="HYDROLASE, PUTATIVE (AFU_ORTHOLOGUE AFUA_2G14860)-RELATED"/>
    <property type="match status" value="1"/>
</dbReference>